<evidence type="ECO:0000313" key="1">
    <source>
        <dbReference type="EMBL" id="GAA4532061.1"/>
    </source>
</evidence>
<sequence>MPALTGFTLAAAASIAVGLSVGVATTVGVTLAAAEHGGAPARGRPASLNPLGPHQVQYGDRCFHGHCLP</sequence>
<evidence type="ECO:0000313" key="2">
    <source>
        <dbReference type="Proteomes" id="UP001501417"/>
    </source>
</evidence>
<organism evidence="1 2">
    <name type="scientific">Mycobacterium paraffinicum</name>
    <dbReference type="NCBI Taxonomy" id="53378"/>
    <lineage>
        <taxon>Bacteria</taxon>
        <taxon>Bacillati</taxon>
        <taxon>Actinomycetota</taxon>
        <taxon>Actinomycetes</taxon>
        <taxon>Mycobacteriales</taxon>
        <taxon>Mycobacteriaceae</taxon>
        <taxon>Mycobacterium</taxon>
    </lineage>
</organism>
<proteinExistence type="predicted"/>
<name>A0ABP8RA08_9MYCO</name>
<gene>
    <name evidence="1" type="ORF">GCM10023161_00780</name>
</gene>
<comment type="caution">
    <text evidence="1">The sequence shown here is derived from an EMBL/GenBank/DDBJ whole genome shotgun (WGS) entry which is preliminary data.</text>
</comment>
<dbReference type="InterPro" id="IPR022566">
    <property type="entry name" value="DUF2613"/>
</dbReference>
<dbReference type="Pfam" id="PF11021">
    <property type="entry name" value="DUF2613"/>
    <property type="match status" value="1"/>
</dbReference>
<dbReference type="EMBL" id="BAABGF010000001">
    <property type="protein sequence ID" value="GAA4532061.1"/>
    <property type="molecule type" value="Genomic_DNA"/>
</dbReference>
<evidence type="ECO:0008006" key="3">
    <source>
        <dbReference type="Google" id="ProtNLM"/>
    </source>
</evidence>
<dbReference type="Proteomes" id="UP001501417">
    <property type="component" value="Unassembled WGS sequence"/>
</dbReference>
<accession>A0ABP8RA08</accession>
<reference evidence="2" key="1">
    <citation type="journal article" date="2019" name="Int. J. Syst. Evol. Microbiol.">
        <title>The Global Catalogue of Microorganisms (GCM) 10K type strain sequencing project: providing services to taxonomists for standard genome sequencing and annotation.</title>
        <authorList>
            <consortium name="The Broad Institute Genomics Platform"/>
            <consortium name="The Broad Institute Genome Sequencing Center for Infectious Disease"/>
            <person name="Wu L."/>
            <person name="Ma J."/>
        </authorList>
    </citation>
    <scope>NUCLEOTIDE SEQUENCE [LARGE SCALE GENOMIC DNA]</scope>
    <source>
        <strain evidence="2">JCM 17782</strain>
    </source>
</reference>
<keyword evidence="2" id="KW-1185">Reference proteome</keyword>
<protein>
    <recommendedName>
        <fullName evidence="3">DUF2613 domain-containing protein</fullName>
    </recommendedName>
</protein>